<evidence type="ECO:0000256" key="4">
    <source>
        <dbReference type="ARBA" id="ARBA00022833"/>
    </source>
</evidence>
<sequence length="209" mass="23293">MSKLELQKCVLGMVFTNCYFLKNKETGELLIIDPADAPEKIFQKVEEMQGRPVGILLTHGHYDHILAAEAVKEQYQIKIYACAQEQEMLREPSMNMSGYGGKSTSIKPDVLLHDLEVFTAAGFSIQMLHTPGHTPGSCCYYLKEEGVLFSGDTLFYGSVGRTDFEGGSTADIVRSLHKLVDNLPEETEVFPGHDASTTIGYEKRYNPFV</sequence>
<keyword evidence="2" id="KW-0479">Metal-binding</keyword>
<reference evidence="6" key="1">
    <citation type="journal article" date="2021" name="PeerJ">
        <title>Extensive microbial diversity within the chicken gut microbiome revealed by metagenomics and culture.</title>
        <authorList>
            <person name="Gilroy R."/>
            <person name="Ravi A."/>
            <person name="Getino M."/>
            <person name="Pursley I."/>
            <person name="Horton D.L."/>
            <person name="Alikhan N.F."/>
            <person name="Baker D."/>
            <person name="Gharbi K."/>
            <person name="Hall N."/>
            <person name="Watson M."/>
            <person name="Adriaenssens E.M."/>
            <person name="Foster-Nyarko E."/>
            <person name="Jarju S."/>
            <person name="Secka A."/>
            <person name="Antonio M."/>
            <person name="Oren A."/>
            <person name="Chaudhuri R.R."/>
            <person name="La Ragione R."/>
            <person name="Hildebrand F."/>
            <person name="Pallen M.J."/>
        </authorList>
    </citation>
    <scope>NUCLEOTIDE SEQUENCE</scope>
    <source>
        <strain evidence="6">14324</strain>
    </source>
</reference>
<evidence type="ECO:0000313" key="7">
    <source>
        <dbReference type="Proteomes" id="UP000824041"/>
    </source>
</evidence>
<dbReference type="AlphaFoldDB" id="A0A9D2ISU6"/>
<dbReference type="EMBL" id="DXBU01000023">
    <property type="protein sequence ID" value="HIZ21540.1"/>
    <property type="molecule type" value="Genomic_DNA"/>
</dbReference>
<evidence type="ECO:0000256" key="2">
    <source>
        <dbReference type="ARBA" id="ARBA00022723"/>
    </source>
</evidence>
<keyword evidence="3" id="KW-0378">Hydrolase</keyword>
<dbReference type="SMART" id="SM00849">
    <property type="entry name" value="Lactamase_B"/>
    <property type="match status" value="1"/>
</dbReference>
<dbReference type="InterPro" id="IPR051453">
    <property type="entry name" value="MBL_Glyoxalase_II"/>
</dbReference>
<keyword evidence="4" id="KW-0862">Zinc</keyword>
<dbReference type="CDD" id="cd06262">
    <property type="entry name" value="metallo-hydrolase-like_MBL-fold"/>
    <property type="match status" value="1"/>
</dbReference>
<gene>
    <name evidence="6" type="ORF">IAA21_01910</name>
</gene>
<comment type="caution">
    <text evidence="6">The sequence shown here is derived from an EMBL/GenBank/DDBJ whole genome shotgun (WGS) entry which is preliminary data.</text>
</comment>
<dbReference type="PANTHER" id="PTHR46233:SF3">
    <property type="entry name" value="HYDROXYACYLGLUTATHIONE HYDROLASE GLOC"/>
    <property type="match status" value="1"/>
</dbReference>
<comment type="cofactor">
    <cofactor evidence="1">
        <name>Zn(2+)</name>
        <dbReference type="ChEBI" id="CHEBI:29105"/>
    </cofactor>
</comment>
<dbReference type="PANTHER" id="PTHR46233">
    <property type="entry name" value="HYDROXYACYLGLUTATHIONE HYDROLASE GLOC"/>
    <property type="match status" value="1"/>
</dbReference>
<dbReference type="Gene3D" id="3.60.15.10">
    <property type="entry name" value="Ribonuclease Z/Hydroxyacylglutathione hydrolase-like"/>
    <property type="match status" value="1"/>
</dbReference>
<proteinExistence type="predicted"/>
<feature type="domain" description="Metallo-beta-lactamase" evidence="5">
    <location>
        <begin position="15"/>
        <end position="193"/>
    </location>
</feature>
<reference evidence="6" key="2">
    <citation type="submission" date="2021-04" db="EMBL/GenBank/DDBJ databases">
        <authorList>
            <person name="Gilroy R."/>
        </authorList>
    </citation>
    <scope>NUCLEOTIDE SEQUENCE</scope>
    <source>
        <strain evidence="6">14324</strain>
    </source>
</reference>
<name>A0A9D2ISU6_9FIRM</name>
<evidence type="ECO:0000259" key="5">
    <source>
        <dbReference type="SMART" id="SM00849"/>
    </source>
</evidence>
<accession>A0A9D2ISU6</accession>
<protein>
    <submittedName>
        <fullName evidence="6">MBL fold metallo-hydrolase</fullName>
    </submittedName>
</protein>
<dbReference type="Proteomes" id="UP000824041">
    <property type="component" value="Unassembled WGS sequence"/>
</dbReference>
<evidence type="ECO:0000313" key="6">
    <source>
        <dbReference type="EMBL" id="HIZ21540.1"/>
    </source>
</evidence>
<dbReference type="Pfam" id="PF00753">
    <property type="entry name" value="Lactamase_B"/>
    <property type="match status" value="1"/>
</dbReference>
<dbReference type="GO" id="GO:0046872">
    <property type="term" value="F:metal ion binding"/>
    <property type="evidence" value="ECO:0007669"/>
    <property type="project" value="UniProtKB-KW"/>
</dbReference>
<evidence type="ECO:0000256" key="1">
    <source>
        <dbReference type="ARBA" id="ARBA00001947"/>
    </source>
</evidence>
<dbReference type="SUPFAM" id="SSF56281">
    <property type="entry name" value="Metallo-hydrolase/oxidoreductase"/>
    <property type="match status" value="1"/>
</dbReference>
<evidence type="ECO:0000256" key="3">
    <source>
        <dbReference type="ARBA" id="ARBA00022801"/>
    </source>
</evidence>
<organism evidence="6 7">
    <name type="scientific">Candidatus Blautia faecigallinarum</name>
    <dbReference type="NCBI Taxonomy" id="2838488"/>
    <lineage>
        <taxon>Bacteria</taxon>
        <taxon>Bacillati</taxon>
        <taxon>Bacillota</taxon>
        <taxon>Clostridia</taxon>
        <taxon>Lachnospirales</taxon>
        <taxon>Lachnospiraceae</taxon>
        <taxon>Blautia</taxon>
    </lineage>
</organism>
<dbReference type="InterPro" id="IPR036866">
    <property type="entry name" value="RibonucZ/Hydroxyglut_hydro"/>
</dbReference>
<dbReference type="GO" id="GO:0016787">
    <property type="term" value="F:hydrolase activity"/>
    <property type="evidence" value="ECO:0007669"/>
    <property type="project" value="UniProtKB-KW"/>
</dbReference>
<dbReference type="InterPro" id="IPR001279">
    <property type="entry name" value="Metallo-B-lactamas"/>
</dbReference>